<keyword evidence="2" id="KW-1133">Transmembrane helix</keyword>
<accession>A0ABY2FNV1</accession>
<dbReference type="EMBL" id="SODU01000001">
    <property type="protein sequence ID" value="TDW94613.1"/>
    <property type="molecule type" value="Genomic_DNA"/>
</dbReference>
<reference evidence="5 6" key="1">
    <citation type="submission" date="2019-03" db="EMBL/GenBank/DDBJ databases">
        <title>Genomic Encyclopedia of Type Strains, Phase III (KMG-III): the genomes of soil and plant-associated and newly described type strains.</title>
        <authorList>
            <person name="Whitman W."/>
        </authorList>
    </citation>
    <scope>NUCLEOTIDE SEQUENCE [LARGE SCALE GENOMIC DNA]</scope>
    <source>
        <strain evidence="5 6">VKMAc-2574</strain>
    </source>
</reference>
<feature type="region of interest" description="Disordered" evidence="1">
    <location>
        <begin position="77"/>
        <end position="136"/>
    </location>
</feature>
<dbReference type="RefSeq" id="WP_134127905.1">
    <property type="nucleotide sequence ID" value="NZ_SODU01000001.1"/>
</dbReference>
<evidence type="ECO:0000256" key="1">
    <source>
        <dbReference type="SAM" id="MobiDB-lite"/>
    </source>
</evidence>
<dbReference type="Pfam" id="PF10646">
    <property type="entry name" value="Germane"/>
    <property type="match status" value="1"/>
</dbReference>
<feature type="compositionally biased region" description="Low complexity" evidence="1">
    <location>
        <begin position="81"/>
        <end position="94"/>
    </location>
</feature>
<organism evidence="5 6">
    <name type="scientific">Kribbella pratensis</name>
    <dbReference type="NCBI Taxonomy" id="2512112"/>
    <lineage>
        <taxon>Bacteria</taxon>
        <taxon>Bacillati</taxon>
        <taxon>Actinomycetota</taxon>
        <taxon>Actinomycetes</taxon>
        <taxon>Propionibacteriales</taxon>
        <taxon>Kribbellaceae</taxon>
        <taxon>Kribbella</taxon>
    </lineage>
</organism>
<feature type="domain" description="Bacterial spore germination immunoglobulin-like" evidence="4">
    <location>
        <begin position="283"/>
        <end position="363"/>
    </location>
</feature>
<sequence>MSNDPNDPFDELMRRSLHEEADRIEPSDALPEIRARAHAQRSAARRPWLLTAGLAAAGTAAAIGAFTMLNGPDNTADDGDAVAGSTTTTTATVVPESRTPSVAIPSPAPSQAPTEPPSTSPSAKTVSPTDRGVPEPAVKSTVVPVYWLGQQVGAQKKSAARLYRTWAKVSGRPAEQAVRIMTTKQPTDPDYYSVWRGAALNTVTRSNGIVTVDFKQLPKSNLDPDLAKVATQQLVYTVQGALQDNKTPIQITEAGRSSGKLFGQIDTGTPVSRAAAGEVQALVWIDSPSENQMVAPKVTVQGVAAAFEATVNYEVTNLKTRETRKSFANTAEGQKFSPYAFQLTLTPGAWQISVYLLSDQDGSVTDTDTKSIVVK</sequence>
<proteinExistence type="predicted"/>
<evidence type="ECO:0000313" key="6">
    <source>
        <dbReference type="Proteomes" id="UP000295060"/>
    </source>
</evidence>
<feature type="domain" description="GerMN" evidence="3">
    <location>
        <begin position="144"/>
        <end position="255"/>
    </location>
</feature>
<dbReference type="Proteomes" id="UP000295060">
    <property type="component" value="Unassembled WGS sequence"/>
</dbReference>
<keyword evidence="6" id="KW-1185">Reference proteome</keyword>
<evidence type="ECO:0000313" key="5">
    <source>
        <dbReference type="EMBL" id="TDW94613.1"/>
    </source>
</evidence>
<gene>
    <name evidence="5" type="ORF">EV137_1930</name>
</gene>
<evidence type="ECO:0000256" key="2">
    <source>
        <dbReference type="SAM" id="Phobius"/>
    </source>
</evidence>
<dbReference type="InterPro" id="IPR019606">
    <property type="entry name" value="GerMN"/>
</dbReference>
<comment type="caution">
    <text evidence="5">The sequence shown here is derived from an EMBL/GenBank/DDBJ whole genome shotgun (WGS) entry which is preliminary data.</text>
</comment>
<dbReference type="InterPro" id="IPR018911">
    <property type="entry name" value="Gmad2_Ig-like_dom"/>
</dbReference>
<feature type="region of interest" description="Disordered" evidence="1">
    <location>
        <begin position="1"/>
        <end position="44"/>
    </location>
</feature>
<keyword evidence="2" id="KW-0472">Membrane</keyword>
<keyword evidence="2" id="KW-0812">Transmembrane</keyword>
<dbReference type="Pfam" id="PF10648">
    <property type="entry name" value="Gmad2"/>
    <property type="match status" value="1"/>
</dbReference>
<feature type="compositionally biased region" description="Basic and acidic residues" evidence="1">
    <location>
        <begin position="11"/>
        <end position="35"/>
    </location>
</feature>
<protein>
    <submittedName>
        <fullName evidence="5">Sporulation and spore germination protein</fullName>
    </submittedName>
</protein>
<evidence type="ECO:0000259" key="4">
    <source>
        <dbReference type="Pfam" id="PF10648"/>
    </source>
</evidence>
<name>A0ABY2FNV1_9ACTN</name>
<feature type="transmembrane region" description="Helical" evidence="2">
    <location>
        <begin position="48"/>
        <end position="69"/>
    </location>
</feature>
<feature type="compositionally biased region" description="Pro residues" evidence="1">
    <location>
        <begin position="106"/>
        <end position="119"/>
    </location>
</feature>
<evidence type="ECO:0000259" key="3">
    <source>
        <dbReference type="Pfam" id="PF10646"/>
    </source>
</evidence>